<gene>
    <name evidence="1" type="ordered locus">TERMP_02120</name>
</gene>
<dbReference type="GeneID" id="10042435"/>
<dbReference type="OrthoDB" id="100846at2157"/>
<evidence type="ECO:0000313" key="2">
    <source>
        <dbReference type="Proteomes" id="UP000007478"/>
    </source>
</evidence>
<dbReference type="KEGG" id="tba:TERMP_02120"/>
<evidence type="ECO:0000313" key="1">
    <source>
        <dbReference type="EMBL" id="ADT85094.1"/>
    </source>
</evidence>
<dbReference type="AlphaFoldDB" id="F0LLZ5"/>
<dbReference type="EMBL" id="CP002372">
    <property type="protein sequence ID" value="ADT85094.1"/>
    <property type="molecule type" value="Genomic_DNA"/>
</dbReference>
<accession>F0LLZ5</accession>
<name>F0LLZ5_THEBM</name>
<dbReference type="eggNOG" id="arCOG04525">
    <property type="taxonomic scope" value="Archaea"/>
</dbReference>
<dbReference type="Gene3D" id="3.40.720.10">
    <property type="entry name" value="Alkaline Phosphatase, subunit A"/>
    <property type="match status" value="1"/>
</dbReference>
<proteinExistence type="predicted"/>
<dbReference type="Proteomes" id="UP000007478">
    <property type="component" value="Chromosome"/>
</dbReference>
<dbReference type="HOGENOM" id="CLU_069530_0_0_2"/>
<dbReference type="RefSeq" id="WP_013468390.1">
    <property type="nucleotide sequence ID" value="NC_014804.1"/>
</dbReference>
<keyword evidence="2" id="KW-1185">Reference proteome</keyword>
<protein>
    <recommendedName>
        <fullName evidence="3">Sulfatase N-terminal domain-containing protein</fullName>
    </recommendedName>
</protein>
<evidence type="ECO:0008006" key="3">
    <source>
        <dbReference type="Google" id="ProtNLM"/>
    </source>
</evidence>
<organism evidence="1 2">
    <name type="scientific">Thermococcus barophilus (strain DSM 11836 / MP)</name>
    <dbReference type="NCBI Taxonomy" id="391623"/>
    <lineage>
        <taxon>Archaea</taxon>
        <taxon>Methanobacteriati</taxon>
        <taxon>Methanobacteriota</taxon>
        <taxon>Thermococci</taxon>
        <taxon>Thermococcales</taxon>
        <taxon>Thermococcaceae</taxon>
        <taxon>Thermococcus</taxon>
    </lineage>
</organism>
<dbReference type="PATRIC" id="fig|391623.17.peg.2117"/>
<reference evidence="1 2" key="1">
    <citation type="journal article" date="2011" name="J. Bacteriol.">
        <title>Complete genome sequence of the hyperthermophilic, piezophilic, heterotrophic, and carboxydotrophic archaeon Thermococcus barophilus MP.</title>
        <authorList>
            <person name="Vannier P."/>
            <person name="Marteinsson V.T."/>
            <person name="Fridjonsson O.H."/>
            <person name="Oger P."/>
            <person name="Jebbar M."/>
        </authorList>
    </citation>
    <scope>NUCLEOTIDE SEQUENCE [LARGE SCALE GENOMIC DNA]</scope>
    <source>
        <strain evidence="2">DSM 11836 / MP</strain>
    </source>
</reference>
<dbReference type="SUPFAM" id="SSF53649">
    <property type="entry name" value="Alkaline phosphatase-like"/>
    <property type="match status" value="1"/>
</dbReference>
<sequence length="332" mass="39478">MLGSKKYSWVNLIIHRFKEYTLKGIVELTQKNNGDSIFEDDWRNLIILDDCRYDIFKSEYIKRRLPGRLEYKISKGSWTGEFLLKNFTDKKYDDIIYITANPFVDKYLKGKFYKVISVWKNGWNERYNTVPPNKVYEQTIKTLKKYPNKRFVVHFLQPHHPYFSLQNFEDNAMNIIKNSVEKNHSMSLSGFPKEPLHSIYLSEIYAYFSLSKLIRAYIENLRIVLPYVELLLHYLPGRTIITSDHGEIFGKPVTKLLPIKVYGHGIGRIPDLVKVPWLIFEEEDKPKLRPIKDIKKDIARIEKRYMLHESSKQKELKKIKRAISQLKLKQKI</sequence>
<dbReference type="InterPro" id="IPR017850">
    <property type="entry name" value="Alkaline_phosphatase_core_sf"/>
</dbReference>